<dbReference type="AlphaFoldDB" id="A0AAP6RKN4"/>
<dbReference type="SUPFAM" id="SSF46785">
    <property type="entry name" value="Winged helix' DNA-binding domain"/>
    <property type="match status" value="1"/>
</dbReference>
<protein>
    <submittedName>
        <fullName evidence="5">MarR family transcriptional regulator</fullName>
    </submittedName>
</protein>
<dbReference type="InterPro" id="IPR036388">
    <property type="entry name" value="WH-like_DNA-bd_sf"/>
</dbReference>
<evidence type="ECO:0000313" key="6">
    <source>
        <dbReference type="Proteomes" id="UP000429730"/>
    </source>
</evidence>
<dbReference type="SMART" id="SM00347">
    <property type="entry name" value="HTH_MARR"/>
    <property type="match status" value="1"/>
</dbReference>
<keyword evidence="1" id="KW-0805">Transcription regulation</keyword>
<evidence type="ECO:0000313" key="5">
    <source>
        <dbReference type="EMBL" id="MXS53980.1"/>
    </source>
</evidence>
<dbReference type="GO" id="GO:0003700">
    <property type="term" value="F:DNA-binding transcription factor activity"/>
    <property type="evidence" value="ECO:0007669"/>
    <property type="project" value="InterPro"/>
</dbReference>
<dbReference type="Proteomes" id="UP000429730">
    <property type="component" value="Unassembled WGS sequence"/>
</dbReference>
<dbReference type="InterPro" id="IPR036390">
    <property type="entry name" value="WH_DNA-bd_sf"/>
</dbReference>
<dbReference type="PANTHER" id="PTHR42756:SF1">
    <property type="entry name" value="TRANSCRIPTIONAL REPRESSOR OF EMRAB OPERON"/>
    <property type="match status" value="1"/>
</dbReference>
<dbReference type="Gene3D" id="1.10.10.10">
    <property type="entry name" value="Winged helix-like DNA-binding domain superfamily/Winged helix DNA-binding domain"/>
    <property type="match status" value="1"/>
</dbReference>
<dbReference type="EMBL" id="WVTJ01000050">
    <property type="protein sequence ID" value="MXS53980.1"/>
    <property type="molecule type" value="Genomic_DNA"/>
</dbReference>
<dbReference type="Pfam" id="PF01047">
    <property type="entry name" value="MarR"/>
    <property type="match status" value="1"/>
</dbReference>
<reference evidence="5 6" key="1">
    <citation type="submission" date="2019-04" db="EMBL/GenBank/DDBJ databases">
        <title>Step-wise assembly of the neonatal virome modulated by breast feeding.</title>
        <authorList>
            <person name="Liang G."/>
            <person name="Bushman F."/>
        </authorList>
    </citation>
    <scope>NUCLEOTIDE SEQUENCE [LARGE SCALE GENOMIC DNA]</scope>
    <source>
        <strain evidence="5 6">E3754</strain>
    </source>
</reference>
<dbReference type="PRINTS" id="PR00598">
    <property type="entry name" value="HTHMARR"/>
</dbReference>
<keyword evidence="3" id="KW-0804">Transcription</keyword>
<dbReference type="GO" id="GO:0003677">
    <property type="term" value="F:DNA binding"/>
    <property type="evidence" value="ECO:0007669"/>
    <property type="project" value="UniProtKB-KW"/>
</dbReference>
<evidence type="ECO:0000256" key="3">
    <source>
        <dbReference type="ARBA" id="ARBA00023163"/>
    </source>
</evidence>
<dbReference type="RefSeq" id="WP_010775698.1">
    <property type="nucleotide sequence ID" value="NZ_AP031219.1"/>
</dbReference>
<comment type="caution">
    <text evidence="5">The sequence shown here is derived from an EMBL/GenBank/DDBJ whole genome shotgun (WGS) entry which is preliminary data.</text>
</comment>
<feature type="domain" description="HTH marR-type" evidence="4">
    <location>
        <begin position="1"/>
        <end position="137"/>
    </location>
</feature>
<proteinExistence type="predicted"/>
<organism evidence="5 6">
    <name type="scientific">Enterococcus faecalis</name>
    <name type="common">Streptococcus faecalis</name>
    <dbReference type="NCBI Taxonomy" id="1351"/>
    <lineage>
        <taxon>Bacteria</taxon>
        <taxon>Bacillati</taxon>
        <taxon>Bacillota</taxon>
        <taxon>Bacilli</taxon>
        <taxon>Lactobacillales</taxon>
        <taxon>Enterococcaceae</taxon>
        <taxon>Enterococcus</taxon>
    </lineage>
</organism>
<dbReference type="InterPro" id="IPR000835">
    <property type="entry name" value="HTH_MarR-typ"/>
</dbReference>
<keyword evidence="2" id="KW-0238">DNA-binding</keyword>
<accession>A0AAP6RKN4</accession>
<evidence type="ECO:0000256" key="1">
    <source>
        <dbReference type="ARBA" id="ARBA00023015"/>
    </source>
</evidence>
<name>A0AAP6RKN4_ENTFL</name>
<sequence>MVENCINFLLSVSQHKVFKYYSKLLEEQGITPAQVGILTCIWSKNNNKMTPKEIGLRLHLEAPTVSGILDKMQKLELIHREVDPDNRRVVFVTTTEKADTMRADIERATEKMNKQVLQDFSSEETDLLQKLLTRLINSKLS</sequence>
<evidence type="ECO:0000259" key="4">
    <source>
        <dbReference type="PROSITE" id="PS50995"/>
    </source>
</evidence>
<gene>
    <name evidence="5" type="ORF">GTI81_14885</name>
</gene>
<dbReference type="PANTHER" id="PTHR42756">
    <property type="entry name" value="TRANSCRIPTIONAL REGULATOR, MARR"/>
    <property type="match status" value="1"/>
</dbReference>
<dbReference type="PROSITE" id="PS50995">
    <property type="entry name" value="HTH_MARR_2"/>
    <property type="match status" value="1"/>
</dbReference>
<evidence type="ECO:0000256" key="2">
    <source>
        <dbReference type="ARBA" id="ARBA00023125"/>
    </source>
</evidence>